<organism evidence="2 3">
    <name type="scientific">Neocucurbitaria cava</name>
    <dbReference type="NCBI Taxonomy" id="798079"/>
    <lineage>
        <taxon>Eukaryota</taxon>
        <taxon>Fungi</taxon>
        <taxon>Dikarya</taxon>
        <taxon>Ascomycota</taxon>
        <taxon>Pezizomycotina</taxon>
        <taxon>Dothideomycetes</taxon>
        <taxon>Pleosporomycetidae</taxon>
        <taxon>Pleosporales</taxon>
        <taxon>Pleosporineae</taxon>
        <taxon>Cucurbitariaceae</taxon>
        <taxon>Neocucurbitaria</taxon>
    </lineage>
</organism>
<evidence type="ECO:0000313" key="3">
    <source>
        <dbReference type="Proteomes" id="UP001140560"/>
    </source>
</evidence>
<dbReference type="Proteomes" id="UP001140560">
    <property type="component" value="Unassembled WGS sequence"/>
</dbReference>
<evidence type="ECO:0000256" key="1">
    <source>
        <dbReference type="SAM" id="MobiDB-lite"/>
    </source>
</evidence>
<protein>
    <submittedName>
        <fullName evidence="2">Uncharacterized protein</fullName>
    </submittedName>
</protein>
<accession>A0A9W9CKF7</accession>
<name>A0A9W9CKF7_9PLEO</name>
<evidence type="ECO:0000313" key="2">
    <source>
        <dbReference type="EMBL" id="KAJ4367161.1"/>
    </source>
</evidence>
<dbReference type="AlphaFoldDB" id="A0A9W9CKF7"/>
<proteinExistence type="predicted"/>
<gene>
    <name evidence="2" type="ORF">N0V83_007691</name>
</gene>
<sequence>MPPKKAAAATNGDAAGEVSGLLLLTQGRYVKPDEYEQLASAFGSSVSTGAIRNRISGLRVKQRDLYEKLGWELPEGGAGHSAKKPKGGKRGVSEDGGGAGGAEPETPSKKPRVKKAKKEAAAKKGEDSEEMEGGSAGGVKEEMIDEEYGGFAGGVKEEEIDEEA</sequence>
<keyword evidence="3" id="KW-1185">Reference proteome</keyword>
<dbReference type="OrthoDB" id="3889136at2759"/>
<feature type="region of interest" description="Disordered" evidence="1">
    <location>
        <begin position="70"/>
        <end position="164"/>
    </location>
</feature>
<comment type="caution">
    <text evidence="2">The sequence shown here is derived from an EMBL/GenBank/DDBJ whole genome shotgun (WGS) entry which is preliminary data.</text>
</comment>
<dbReference type="EMBL" id="JAPEUY010000013">
    <property type="protein sequence ID" value="KAJ4367161.1"/>
    <property type="molecule type" value="Genomic_DNA"/>
</dbReference>
<reference evidence="2" key="1">
    <citation type="submission" date="2022-10" db="EMBL/GenBank/DDBJ databases">
        <title>Tapping the CABI collections for fungal endophytes: first genome assemblies for Collariella, Neodidymelliopsis, Ascochyta clinopodiicola, Didymella pomorum, Didymosphaeria variabile, Neocosmospora piperis and Neocucurbitaria cava.</title>
        <authorList>
            <person name="Hill R."/>
        </authorList>
    </citation>
    <scope>NUCLEOTIDE SEQUENCE</scope>
    <source>
        <strain evidence="2">IMI 356814</strain>
    </source>
</reference>